<dbReference type="CDD" id="cd00146">
    <property type="entry name" value="PKD"/>
    <property type="match status" value="1"/>
</dbReference>
<dbReference type="Proteomes" id="UP000198846">
    <property type="component" value="Unassembled WGS sequence"/>
</dbReference>
<dbReference type="AlphaFoldDB" id="A0A1H3VI84"/>
<proteinExistence type="predicted"/>
<dbReference type="EMBL" id="FNQK01000001">
    <property type="protein sequence ID" value="SDZ73964.1"/>
    <property type="molecule type" value="Genomic_DNA"/>
</dbReference>
<dbReference type="SUPFAM" id="SSF49299">
    <property type="entry name" value="PKD domain"/>
    <property type="match status" value="1"/>
</dbReference>
<name>A0A1H3VI84_BIZPA</name>
<evidence type="ECO:0000313" key="3">
    <source>
        <dbReference type="EMBL" id="SDZ73964.1"/>
    </source>
</evidence>
<feature type="domain" description="PKD" evidence="2">
    <location>
        <begin position="394"/>
        <end position="443"/>
    </location>
</feature>
<dbReference type="Gene3D" id="2.60.40.10">
    <property type="entry name" value="Immunoglobulins"/>
    <property type="match status" value="1"/>
</dbReference>
<keyword evidence="1" id="KW-0732">Signal</keyword>
<dbReference type="SUPFAM" id="SSF75011">
    <property type="entry name" value="3-carboxy-cis,cis-mucoante lactonizing enzyme"/>
    <property type="match status" value="1"/>
</dbReference>
<dbReference type="InterPro" id="IPR013783">
    <property type="entry name" value="Ig-like_fold"/>
</dbReference>
<feature type="signal peptide" evidence="1">
    <location>
        <begin position="1"/>
        <end position="23"/>
    </location>
</feature>
<accession>A0A1H3VI84</accession>
<reference evidence="3 4" key="1">
    <citation type="submission" date="2016-10" db="EMBL/GenBank/DDBJ databases">
        <authorList>
            <person name="de Groot N.N."/>
        </authorList>
    </citation>
    <scope>NUCLEOTIDE SEQUENCE [LARGE SCALE GENOMIC DNA]</scope>
    <source>
        <strain evidence="3 4">DSM 23842</strain>
    </source>
</reference>
<dbReference type="STRING" id="283786.SAMN04487990_101149"/>
<gene>
    <name evidence="3" type="ORF">SAMN04487990_101149</name>
</gene>
<protein>
    <submittedName>
        <fullName evidence="3">Gliding motility-associated C-terminal domain-containing protein</fullName>
    </submittedName>
</protein>
<dbReference type="Pfam" id="PF18911">
    <property type="entry name" value="PKD_4"/>
    <property type="match status" value="1"/>
</dbReference>
<sequence length="797" mass="87082">MKQNLFLYLILTTFCFYSFQLDAQNESANWFFGQGAGLNFNNGFPIPTLDGELNTAEGCASISTKLGALLFYTDGITVWNKNHQIMVNGTGLTGNGSSTQSAIIIPKPNSDTIYYIFTVDARGGSNGLRYSEVDMLLDNGLGAITGTKNIMLLSTSTEKITAVESADGESVWVIGHEWESNRFMSYLVDLNGVNTIPVISSVGSFHQGDLNNTIGYLKASPNKEKIACVKSYTNNEVQIFDFNPATGMLTNPVTINNFTSENLGPYGCEFSPDSRILYITEILRDGSDFSKIHQYDLTAGNASQIMNSDTIIIEEDGLLGALQQAIDGKIYVAKSNSTTLGVINSPNLLGLGCNYVSGSLNLGANKLSTLGLPPFIQSYFYATNIFNNTCFGDTTEFSIDTASTITSIQWDFGDPASGANNTSNLMSPTHVFTAPGDYSITITFEVEGETQILYRLLTIADEPPVLDLDPLSVCDVQDSTPINVNLNSIIPIDIQSTSDFNFSFFTSENDAISNTNPILTPLQYTITTNDTIFVRLNNANGNGCYSISQFEIILLNSPDIDDYEAVFFCDNGNSTVTIDVGNLPLPESHYSFEWSEDSQTSSHITVSGAGTYTVSITENTSITPENPDGCSAIRTVEVNSSSIATIEAIETSATNAFITVSGLGDYEFALDDTNGIYQNSNHFSNISPGIHTVYVRDKNHCGISEMSFSILDFPHYFTPNGDGVNDFWQVYGVSATVEPNTTIHIFDRFGKFITEIKPESRGWDGTLNGKPLPTNDYWFFVTLEDGRVFKSHFTLKR</sequence>
<evidence type="ECO:0000313" key="4">
    <source>
        <dbReference type="Proteomes" id="UP000198846"/>
    </source>
</evidence>
<organism evidence="3 4">
    <name type="scientific">Bizionia paragorgiae</name>
    <dbReference type="NCBI Taxonomy" id="283786"/>
    <lineage>
        <taxon>Bacteria</taxon>
        <taxon>Pseudomonadati</taxon>
        <taxon>Bacteroidota</taxon>
        <taxon>Flavobacteriia</taxon>
        <taxon>Flavobacteriales</taxon>
        <taxon>Flavobacteriaceae</taxon>
        <taxon>Bizionia</taxon>
    </lineage>
</organism>
<dbReference type="InterPro" id="IPR026341">
    <property type="entry name" value="T9SS_type_B"/>
</dbReference>
<feature type="chain" id="PRO_5011748109" evidence="1">
    <location>
        <begin position="24"/>
        <end position="797"/>
    </location>
</feature>
<evidence type="ECO:0000256" key="1">
    <source>
        <dbReference type="SAM" id="SignalP"/>
    </source>
</evidence>
<dbReference type="RefSeq" id="WP_092131157.1">
    <property type="nucleotide sequence ID" value="NZ_FNQK01000001.1"/>
</dbReference>
<dbReference type="Pfam" id="PF13585">
    <property type="entry name" value="CHU_C"/>
    <property type="match status" value="1"/>
</dbReference>
<evidence type="ECO:0000259" key="2">
    <source>
        <dbReference type="PROSITE" id="PS50093"/>
    </source>
</evidence>
<dbReference type="NCBIfam" id="TIGR04131">
    <property type="entry name" value="Bac_Flav_CTERM"/>
    <property type="match status" value="1"/>
</dbReference>
<dbReference type="InterPro" id="IPR035986">
    <property type="entry name" value="PKD_dom_sf"/>
</dbReference>
<keyword evidence="4" id="KW-1185">Reference proteome</keyword>
<dbReference type="OrthoDB" id="9765926at2"/>
<dbReference type="InterPro" id="IPR000601">
    <property type="entry name" value="PKD_dom"/>
</dbReference>
<dbReference type="PROSITE" id="PS50093">
    <property type="entry name" value="PKD"/>
    <property type="match status" value="1"/>
</dbReference>